<dbReference type="InterPro" id="IPR035974">
    <property type="entry name" value="Rap/Ran-GAP_sf"/>
</dbReference>
<evidence type="ECO:0000313" key="2">
    <source>
        <dbReference type="Proteomes" id="UP000076858"/>
    </source>
</evidence>
<feature type="non-terminal residue" evidence="1">
    <location>
        <position position="87"/>
    </location>
</feature>
<organism evidence="1 2">
    <name type="scientific">Daphnia magna</name>
    <dbReference type="NCBI Taxonomy" id="35525"/>
    <lineage>
        <taxon>Eukaryota</taxon>
        <taxon>Metazoa</taxon>
        <taxon>Ecdysozoa</taxon>
        <taxon>Arthropoda</taxon>
        <taxon>Crustacea</taxon>
        <taxon>Branchiopoda</taxon>
        <taxon>Diplostraca</taxon>
        <taxon>Cladocera</taxon>
        <taxon>Anomopoda</taxon>
        <taxon>Daphniidae</taxon>
        <taxon>Daphnia</taxon>
    </lineage>
</organism>
<gene>
    <name evidence="1" type="ORF">APZ42_015685</name>
</gene>
<dbReference type="STRING" id="35525.A0A162NRB7"/>
<dbReference type="OrthoDB" id="2499658at2759"/>
<dbReference type="PANTHER" id="PTHR15711">
    <property type="entry name" value="RAP GTPASE-ACTIVATING PROTEIN"/>
    <property type="match status" value="1"/>
</dbReference>
<reference evidence="1 2" key="1">
    <citation type="submission" date="2016-03" db="EMBL/GenBank/DDBJ databases">
        <title>EvidentialGene: Evidence-directed Construction of Genes on Genomes.</title>
        <authorList>
            <person name="Gilbert D.G."/>
            <person name="Choi J.-H."/>
            <person name="Mockaitis K."/>
            <person name="Colbourne J."/>
            <person name="Pfrender M."/>
        </authorList>
    </citation>
    <scope>NUCLEOTIDE SEQUENCE [LARGE SCALE GENOMIC DNA]</scope>
    <source>
        <strain evidence="1 2">Xinb3</strain>
        <tissue evidence="1">Complete organism</tissue>
    </source>
</reference>
<dbReference type="Proteomes" id="UP000076858">
    <property type="component" value="Unassembled WGS sequence"/>
</dbReference>
<protein>
    <submittedName>
        <fullName evidence="1">GTPase-activating Rap/Ran-GAP domain protein 3</fullName>
    </submittedName>
</protein>
<evidence type="ECO:0000313" key="1">
    <source>
        <dbReference type="EMBL" id="KZS18202.1"/>
    </source>
</evidence>
<accession>A0A162NRB7</accession>
<sequence length="87" mass="10157">MLILAHMVHTPVFGRYSIQVYNSPTTPVLENPEYQTRWYFKYFLGKLHQIYVGTDSEKQPFFISVVLTDSNNQGAPQYKAILWKKTA</sequence>
<dbReference type="Gene3D" id="3.30.1120.160">
    <property type="match status" value="1"/>
</dbReference>
<dbReference type="AlphaFoldDB" id="A0A162NRB7"/>
<dbReference type="GO" id="GO:0005096">
    <property type="term" value="F:GTPase activator activity"/>
    <property type="evidence" value="ECO:0007669"/>
    <property type="project" value="InterPro"/>
</dbReference>
<comment type="caution">
    <text evidence="1">The sequence shown here is derived from an EMBL/GenBank/DDBJ whole genome shotgun (WGS) entry which is preliminary data.</text>
</comment>
<dbReference type="GO" id="GO:0051056">
    <property type="term" value="P:regulation of small GTPase mediated signal transduction"/>
    <property type="evidence" value="ECO:0007669"/>
    <property type="project" value="InterPro"/>
</dbReference>
<name>A0A162NRB7_9CRUS</name>
<proteinExistence type="predicted"/>
<dbReference type="PANTHER" id="PTHR15711:SF62">
    <property type="entry name" value="GTPASE-ACTIVATING RAP_RAN-GAP DOMAIN-LIKE PROTEIN 3"/>
    <property type="match status" value="1"/>
</dbReference>
<dbReference type="SUPFAM" id="SSF111347">
    <property type="entry name" value="Rap/Ran-GAP"/>
    <property type="match status" value="1"/>
</dbReference>
<dbReference type="InterPro" id="IPR050989">
    <property type="entry name" value="Rap1_Ran_GAP"/>
</dbReference>
<dbReference type="EMBL" id="LRGB01000550">
    <property type="protein sequence ID" value="KZS18202.1"/>
    <property type="molecule type" value="Genomic_DNA"/>
</dbReference>
<keyword evidence="2" id="KW-1185">Reference proteome</keyword>